<keyword evidence="1" id="KW-0378">Hydrolase</keyword>
<organism evidence="1 2">
    <name type="scientific">Inconstantimicrobium mannanitabidum</name>
    <dbReference type="NCBI Taxonomy" id="1604901"/>
    <lineage>
        <taxon>Bacteria</taxon>
        <taxon>Bacillati</taxon>
        <taxon>Bacillota</taxon>
        <taxon>Clostridia</taxon>
        <taxon>Eubacteriales</taxon>
        <taxon>Clostridiaceae</taxon>
        <taxon>Inconstantimicrobium</taxon>
    </lineage>
</organism>
<keyword evidence="1" id="KW-0255">Endonuclease</keyword>
<evidence type="ECO:0000313" key="2">
    <source>
        <dbReference type="Proteomes" id="UP001058074"/>
    </source>
</evidence>
<name>A0ACB5RB57_9CLOT</name>
<dbReference type="EMBL" id="BROD01000001">
    <property type="protein sequence ID" value="GKX66099.1"/>
    <property type="molecule type" value="Genomic_DNA"/>
</dbReference>
<dbReference type="Proteomes" id="UP001058074">
    <property type="component" value="Unassembled WGS sequence"/>
</dbReference>
<sequence>MNNRALRVLEFDKVKQKVAAYATTSATKELIAELEPYETAFEVKRSLEETNEALELLMKKGNPPFEGLYNINDYVSRCEKGGDLSAAGLLKIANMLRAARRFKEYIARKDEEQGYENIEEIAQNLLGIKNLEDSIFLAIVSEDEIADRASEALYKIRTSLKNKNNSIREKLGSVMKNYSKYMQDNLYTMRGDRYVIPVKAEHKGSVEGLVHDQSSTGATLFIEPIGLVNLNNEIKELMLKEKAEIERILAELSTRVYNSIATVKLDWEILCTLDFIFAKAKYGLEINGIKPEINEQGKINLIRVRHPLIDKDRVVPSDIFMGDAFTSLIITGPNTGGKTVTLKTLGLVHIMALSGLLLPADSGSEISFFEEIYADIGDEQSIEQSLSTFSSHMTNIVEIMKSANNKSLALFDELGAGTDPTEGAALAISILEKLRARGCFIAATTHYSELKAYALRTVGVENGSVEFNVETLRPTYKLLIGIPGKSNAFNISRRLGLSEEVIEYAKDIISEDTLQFEDLIQHLQEKSISAEENAKQAEKYKLEAKALKEKYQVKLDNLENVRENQFEQARREARNILRQAREEADEIIKNMKELEKEALSNPDIKRKMNEARNKIDNSISKTDIGLNKKQHEGEELKEVYEGMDAYLPSLNQKVVVLSAPDKKGEVIVEAGIMKINVKVKDLRKAPSNRQEKKTNKSNKKVNLNLNQIDSSIDLRGLDAEEALYRVDKYLDEAYLAGMPEVSIIHGKGTGILRKSIADMLKRHIHVKSHRLGVYGEGGDGVTVVILK</sequence>
<keyword evidence="2" id="KW-1185">Reference proteome</keyword>
<accession>A0ACB5RB57</accession>
<protein>
    <submittedName>
        <fullName evidence="1">Endonuclease MutS2</fullName>
    </submittedName>
</protein>
<reference evidence="1" key="1">
    <citation type="journal article" date="2025" name="Int. J. Syst. Evol. Microbiol.">
        <title>Inconstantimicrobium mannanitabidum sp. nov., a novel member of the family Clostridiaceae isolated from anoxic soil under the treatment of reductive soil disinfestation.</title>
        <authorList>
            <person name="Ueki A."/>
            <person name="Tonouchi A."/>
            <person name="Honma S."/>
            <person name="Kaku N."/>
            <person name="Ueki K."/>
        </authorList>
    </citation>
    <scope>NUCLEOTIDE SEQUENCE</scope>
    <source>
        <strain evidence="1">TW13</strain>
    </source>
</reference>
<keyword evidence="1" id="KW-0540">Nuclease</keyword>
<comment type="caution">
    <text evidence="1">The sequence shown here is derived from an EMBL/GenBank/DDBJ whole genome shotgun (WGS) entry which is preliminary data.</text>
</comment>
<evidence type="ECO:0000313" key="1">
    <source>
        <dbReference type="EMBL" id="GKX66099.1"/>
    </source>
</evidence>
<proteinExistence type="predicted"/>
<gene>
    <name evidence="1" type="primary">mutS2</name>
    <name evidence="1" type="ORF">rsdtw13_13570</name>
</gene>